<evidence type="ECO:0000256" key="9">
    <source>
        <dbReference type="SAM" id="MobiDB-lite"/>
    </source>
</evidence>
<evidence type="ECO:0000256" key="7">
    <source>
        <dbReference type="ARBA" id="ARBA00031257"/>
    </source>
</evidence>
<reference evidence="10" key="1">
    <citation type="submission" date="2022-06" db="EMBL/GenBank/DDBJ databases">
        <authorList>
            <consortium name="SYNGENTA / RWTH Aachen University"/>
        </authorList>
    </citation>
    <scope>NUCLEOTIDE SEQUENCE</scope>
</reference>
<evidence type="ECO:0000313" key="10">
    <source>
        <dbReference type="EMBL" id="CAH7665991.1"/>
    </source>
</evidence>
<dbReference type="Pfam" id="PF10018">
    <property type="entry name" value="Med4"/>
    <property type="match status" value="1"/>
</dbReference>
<evidence type="ECO:0000256" key="8">
    <source>
        <dbReference type="RuleBase" id="RU364141"/>
    </source>
</evidence>
<protein>
    <recommendedName>
        <fullName evidence="3 8">Mediator of RNA polymerase II transcription subunit 4</fullName>
    </recommendedName>
    <alternativeName>
        <fullName evidence="7 8">Mediator complex subunit 4</fullName>
    </alternativeName>
</protein>
<dbReference type="InterPro" id="IPR019258">
    <property type="entry name" value="Mediator_Med4"/>
</dbReference>
<comment type="similarity">
    <text evidence="2 8">Belongs to the Mediator complex subunit 4 family.</text>
</comment>
<keyword evidence="5 8" id="KW-0804">Transcription</keyword>
<comment type="subcellular location">
    <subcellularLocation>
        <location evidence="1 8">Nucleus</location>
    </subcellularLocation>
</comment>
<name>A0AAV0AF51_PHAPC</name>
<dbReference type="PANTHER" id="PTHR13208">
    <property type="entry name" value="MEDIATOR OF RNA POLYMERASE II TRANSCRIPTION SUBUNIT 4"/>
    <property type="match status" value="1"/>
</dbReference>
<dbReference type="GO" id="GO:0070847">
    <property type="term" value="C:core mediator complex"/>
    <property type="evidence" value="ECO:0007669"/>
    <property type="project" value="TreeGrafter"/>
</dbReference>
<comment type="subunit">
    <text evidence="8">Component of the Mediator complex.</text>
</comment>
<feature type="region of interest" description="Disordered" evidence="9">
    <location>
        <begin position="293"/>
        <end position="316"/>
    </location>
</feature>
<feature type="region of interest" description="Disordered" evidence="9">
    <location>
        <begin position="328"/>
        <end position="347"/>
    </location>
</feature>
<evidence type="ECO:0000256" key="2">
    <source>
        <dbReference type="ARBA" id="ARBA00009626"/>
    </source>
</evidence>
<keyword evidence="6 8" id="KW-0539">Nucleus</keyword>
<evidence type="ECO:0000256" key="4">
    <source>
        <dbReference type="ARBA" id="ARBA00023015"/>
    </source>
</evidence>
<keyword evidence="4 8" id="KW-0805">Transcription regulation</keyword>
<feature type="compositionally biased region" description="Low complexity" evidence="9">
    <location>
        <begin position="20"/>
        <end position="53"/>
    </location>
</feature>
<evidence type="ECO:0000313" key="11">
    <source>
        <dbReference type="Proteomes" id="UP001153365"/>
    </source>
</evidence>
<keyword evidence="8" id="KW-0010">Activator</keyword>
<comment type="function">
    <text evidence="8">Component of the Mediator complex, a coactivator involved in the regulated transcription of nearly all RNA polymerase II-dependent genes. Mediator functions as a bridge to convey information from gene-specific regulatory proteins to the basal RNA polymerase II transcription machinery. Mediator is recruited to promoters by direct interactions with regulatory proteins and serves as a scaffold for the assembly of a functional preinitiation complex with RNA polymerase II and the general transcription factors.</text>
</comment>
<evidence type="ECO:0000256" key="1">
    <source>
        <dbReference type="ARBA" id="ARBA00004123"/>
    </source>
</evidence>
<comment type="caution">
    <text evidence="10">The sequence shown here is derived from an EMBL/GenBank/DDBJ whole genome shotgun (WGS) entry which is preliminary data.</text>
</comment>
<dbReference type="GO" id="GO:0006357">
    <property type="term" value="P:regulation of transcription by RNA polymerase II"/>
    <property type="evidence" value="ECO:0007669"/>
    <property type="project" value="InterPro"/>
</dbReference>
<feature type="compositionally biased region" description="Acidic residues" evidence="9">
    <location>
        <begin position="333"/>
        <end position="347"/>
    </location>
</feature>
<evidence type="ECO:0000256" key="6">
    <source>
        <dbReference type="ARBA" id="ARBA00023242"/>
    </source>
</evidence>
<sequence>MTLSQQSTVNNLNSQPPSSTVTATVTATATETATATGPSSINLSRSNNSSITIEADKDPSSLSSFEIRSPNRDEPLNRQFQRYLNRFRTLTATIFDQISDQNHLTQSHSSANLPHHPHHIQSQEELIERFEINKNYLIQLLRHQIEHDQNLEKIDLILGQIEEIRNRSIKSKIRSLDSISRRLNKIVKDGEEDQKNFERIDSLNLTPSLILGYARLISPYTSAPPAPVQSNQNEDRSVQQSFGLDLKDPSLRFLMPFPTEDVIRRGWMGKEMSSLSDLNNFDQINYALGEIKDADGARPSNKPESSNAFPTPASRRPNNLLQIHQAQSNQLDQNDDDLFDLDLNPDL</sequence>
<dbReference type="GO" id="GO:0016592">
    <property type="term" value="C:mediator complex"/>
    <property type="evidence" value="ECO:0007669"/>
    <property type="project" value="InterPro"/>
</dbReference>
<dbReference type="Proteomes" id="UP001153365">
    <property type="component" value="Unassembled WGS sequence"/>
</dbReference>
<accession>A0AAV0AF51</accession>
<evidence type="ECO:0000256" key="3">
    <source>
        <dbReference type="ARBA" id="ARBA00020629"/>
    </source>
</evidence>
<dbReference type="PANTHER" id="PTHR13208:SF2">
    <property type="entry name" value="MEDIATOR OF RNA POLYMERASE II TRANSCRIPTION SUBUNIT 4"/>
    <property type="match status" value="1"/>
</dbReference>
<feature type="compositionally biased region" description="Polar residues" evidence="9">
    <location>
        <begin position="1"/>
        <end position="19"/>
    </location>
</feature>
<organism evidence="10 11">
    <name type="scientific">Phakopsora pachyrhizi</name>
    <name type="common">Asian soybean rust disease fungus</name>
    <dbReference type="NCBI Taxonomy" id="170000"/>
    <lineage>
        <taxon>Eukaryota</taxon>
        <taxon>Fungi</taxon>
        <taxon>Dikarya</taxon>
        <taxon>Basidiomycota</taxon>
        <taxon>Pucciniomycotina</taxon>
        <taxon>Pucciniomycetes</taxon>
        <taxon>Pucciniales</taxon>
        <taxon>Phakopsoraceae</taxon>
        <taxon>Phakopsora</taxon>
    </lineage>
</organism>
<gene>
    <name evidence="8" type="primary">MED4</name>
    <name evidence="10" type="ORF">PPACK8108_LOCUS290</name>
</gene>
<proteinExistence type="inferred from homology"/>
<dbReference type="EMBL" id="CALTRL010000015">
    <property type="protein sequence ID" value="CAH7665991.1"/>
    <property type="molecule type" value="Genomic_DNA"/>
</dbReference>
<dbReference type="AlphaFoldDB" id="A0AAV0AF51"/>
<feature type="region of interest" description="Disordered" evidence="9">
    <location>
        <begin position="1"/>
        <end position="73"/>
    </location>
</feature>
<evidence type="ECO:0000256" key="5">
    <source>
        <dbReference type="ARBA" id="ARBA00023163"/>
    </source>
</evidence>
<dbReference type="GO" id="GO:0003712">
    <property type="term" value="F:transcription coregulator activity"/>
    <property type="evidence" value="ECO:0007669"/>
    <property type="project" value="InterPro"/>
</dbReference>
<keyword evidence="11" id="KW-1185">Reference proteome</keyword>